<dbReference type="AlphaFoldDB" id="A0A806KPG8"/>
<organism evidence="1">
    <name type="scientific">uncultured bacterium contig00107</name>
    <dbReference type="NCBI Taxonomy" id="1181573"/>
    <lineage>
        <taxon>Bacteria</taxon>
        <taxon>environmental samples</taxon>
    </lineage>
</organism>
<dbReference type="EMBL" id="JQ844280">
    <property type="protein sequence ID" value="AGS54213.1"/>
    <property type="molecule type" value="Genomic_DNA"/>
</dbReference>
<evidence type="ECO:0000313" key="1">
    <source>
        <dbReference type="EMBL" id="AGS54213.1"/>
    </source>
</evidence>
<accession>A0A806KPG8</accession>
<sequence length="48" mass="5241">MAQAEGDHTALRACDNLGYLGCRLAMRQTGVAYVDNRVPLKGNAYRLS</sequence>
<reference evidence="1" key="1">
    <citation type="submission" date="2012-03" db="EMBL/GenBank/DDBJ databases">
        <title>Functional metagenomics reveals considerable lignocellulase gene clusters in the gut microbiome of a wood-feeding higher termite.</title>
        <authorList>
            <person name="Liu N."/>
        </authorList>
    </citation>
    <scope>NUCLEOTIDE SEQUENCE</scope>
</reference>
<name>A0A806KPG8_9BACT</name>
<protein>
    <submittedName>
        <fullName evidence="1">Uncharacterized protein</fullName>
    </submittedName>
</protein>
<proteinExistence type="predicted"/>